<keyword evidence="9" id="KW-1185">Reference proteome</keyword>
<dbReference type="PROSITE" id="PS50950">
    <property type="entry name" value="ZF_THAP"/>
    <property type="match status" value="1"/>
</dbReference>
<sequence length="336" mass="39212">MLSLLVECVVFSLSFKNGFKNSSDNCTSVFKKEKRKIQNRRWRVHPVLARRIDQGQFIVTYNELRTNEDEFFSYTRMTMSTFDELYSLLETNLTKQTTDMRVPIDPKERLCIALRPYTNRRSMGIVPACVICDVQFRANSEIKFHSFPKDECRKHQWKSACGLNLCLPSYRVCSSHFRPEDYELNGLLKKDAVPCKDNELINSNTMITPEKNKPDDYLTITKSPVSEICVTPILIKRDLGDIENLSTPQLSSSLKRRKRINADTIGILSPSHFCTPKRTKRNIQMIKNKFKQKQIQNHNLKKQVQRLSVKLKTYDELIEKLQHKNLLSENASYHLQ</sequence>
<evidence type="ECO:0000313" key="9">
    <source>
        <dbReference type="Proteomes" id="UP000478052"/>
    </source>
</evidence>
<gene>
    <name evidence="8" type="ORF">FWK35_00028049</name>
</gene>
<dbReference type="Pfam" id="PF05485">
    <property type="entry name" value="THAP"/>
    <property type="match status" value="1"/>
</dbReference>
<evidence type="ECO:0000259" key="7">
    <source>
        <dbReference type="PROSITE" id="PS50950"/>
    </source>
</evidence>
<dbReference type="SUPFAM" id="SSF57716">
    <property type="entry name" value="Glucocorticoid receptor-like (DNA-binding domain)"/>
    <property type="match status" value="1"/>
</dbReference>
<reference evidence="8 9" key="1">
    <citation type="submission" date="2019-08" db="EMBL/GenBank/DDBJ databases">
        <title>Whole genome of Aphis craccivora.</title>
        <authorList>
            <person name="Voronova N.V."/>
            <person name="Shulinski R.S."/>
            <person name="Bandarenka Y.V."/>
            <person name="Zhorov D.G."/>
            <person name="Warner D."/>
        </authorList>
    </citation>
    <scope>NUCLEOTIDE SEQUENCE [LARGE SCALE GENOMIC DNA]</scope>
    <source>
        <strain evidence="8">180601</strain>
        <tissue evidence="8">Whole Body</tissue>
    </source>
</reference>
<dbReference type="Gene3D" id="6.20.210.20">
    <property type="entry name" value="THAP domain"/>
    <property type="match status" value="1"/>
</dbReference>
<keyword evidence="1" id="KW-0479">Metal-binding</keyword>
<dbReference type="Proteomes" id="UP000478052">
    <property type="component" value="Unassembled WGS sequence"/>
</dbReference>
<accession>A0A6G0VT13</accession>
<comment type="caution">
    <text evidence="8">The sequence shown here is derived from an EMBL/GenBank/DDBJ whole genome shotgun (WGS) entry which is preliminary data.</text>
</comment>
<dbReference type="GO" id="GO:0008270">
    <property type="term" value="F:zinc ion binding"/>
    <property type="evidence" value="ECO:0007669"/>
    <property type="project" value="UniProtKB-KW"/>
</dbReference>
<keyword evidence="2 5" id="KW-0863">Zinc-finger</keyword>
<evidence type="ECO:0000256" key="3">
    <source>
        <dbReference type="ARBA" id="ARBA00022833"/>
    </source>
</evidence>
<evidence type="ECO:0000256" key="6">
    <source>
        <dbReference type="SAM" id="Coils"/>
    </source>
</evidence>
<name>A0A6G0VT13_APHCR</name>
<feature type="domain" description="THAP-type" evidence="7">
    <location>
        <begin position="123"/>
        <end position="197"/>
    </location>
</feature>
<evidence type="ECO:0000313" key="8">
    <source>
        <dbReference type="EMBL" id="KAF0708587.1"/>
    </source>
</evidence>
<protein>
    <submittedName>
        <fullName evidence="8">THAP-type domain-containing protein</fullName>
    </submittedName>
</protein>
<evidence type="ECO:0000256" key="2">
    <source>
        <dbReference type="ARBA" id="ARBA00022771"/>
    </source>
</evidence>
<evidence type="ECO:0000256" key="1">
    <source>
        <dbReference type="ARBA" id="ARBA00022723"/>
    </source>
</evidence>
<feature type="non-terminal residue" evidence="8">
    <location>
        <position position="336"/>
    </location>
</feature>
<keyword evidence="4 5" id="KW-0238">DNA-binding</keyword>
<keyword evidence="6" id="KW-0175">Coiled coil</keyword>
<evidence type="ECO:0000256" key="5">
    <source>
        <dbReference type="PROSITE-ProRule" id="PRU00309"/>
    </source>
</evidence>
<feature type="coiled-coil region" evidence="6">
    <location>
        <begin position="283"/>
        <end position="324"/>
    </location>
</feature>
<dbReference type="InterPro" id="IPR038441">
    <property type="entry name" value="THAP_Znf_sf"/>
</dbReference>
<organism evidence="8 9">
    <name type="scientific">Aphis craccivora</name>
    <name type="common">Cowpea aphid</name>
    <dbReference type="NCBI Taxonomy" id="307492"/>
    <lineage>
        <taxon>Eukaryota</taxon>
        <taxon>Metazoa</taxon>
        <taxon>Ecdysozoa</taxon>
        <taxon>Arthropoda</taxon>
        <taxon>Hexapoda</taxon>
        <taxon>Insecta</taxon>
        <taxon>Pterygota</taxon>
        <taxon>Neoptera</taxon>
        <taxon>Paraneoptera</taxon>
        <taxon>Hemiptera</taxon>
        <taxon>Sternorrhyncha</taxon>
        <taxon>Aphidomorpha</taxon>
        <taxon>Aphidoidea</taxon>
        <taxon>Aphididae</taxon>
        <taxon>Aphidini</taxon>
        <taxon>Aphis</taxon>
        <taxon>Aphis</taxon>
    </lineage>
</organism>
<evidence type="ECO:0000256" key="4">
    <source>
        <dbReference type="ARBA" id="ARBA00023125"/>
    </source>
</evidence>
<proteinExistence type="predicted"/>
<dbReference type="GO" id="GO:0003677">
    <property type="term" value="F:DNA binding"/>
    <property type="evidence" value="ECO:0007669"/>
    <property type="project" value="UniProtKB-UniRule"/>
</dbReference>
<dbReference type="SMART" id="SM00692">
    <property type="entry name" value="DM3"/>
    <property type="match status" value="1"/>
</dbReference>
<dbReference type="AlphaFoldDB" id="A0A6G0VT13"/>
<dbReference type="SMART" id="SM00980">
    <property type="entry name" value="THAP"/>
    <property type="match status" value="1"/>
</dbReference>
<dbReference type="InterPro" id="IPR006612">
    <property type="entry name" value="THAP_Znf"/>
</dbReference>
<dbReference type="EMBL" id="VUJU01012138">
    <property type="protein sequence ID" value="KAF0708587.1"/>
    <property type="molecule type" value="Genomic_DNA"/>
</dbReference>
<keyword evidence="3" id="KW-0862">Zinc</keyword>
<dbReference type="OrthoDB" id="6623209at2759"/>